<dbReference type="GO" id="GO:0009165">
    <property type="term" value="P:nucleotide biosynthetic process"/>
    <property type="evidence" value="ECO:0007669"/>
    <property type="project" value="UniProtKB-KW"/>
</dbReference>
<evidence type="ECO:0000256" key="11">
    <source>
        <dbReference type="ARBA" id="ARBA00071625"/>
    </source>
</evidence>
<dbReference type="PANTHER" id="PTHR11086:SF18">
    <property type="entry name" value="DEOXYCYTIDYLATE DEAMINASE"/>
    <property type="match status" value="1"/>
</dbReference>
<evidence type="ECO:0000256" key="5">
    <source>
        <dbReference type="ARBA" id="ARBA00022801"/>
    </source>
</evidence>
<evidence type="ECO:0000256" key="6">
    <source>
        <dbReference type="ARBA" id="ARBA00022833"/>
    </source>
</evidence>
<evidence type="ECO:0000256" key="4">
    <source>
        <dbReference type="ARBA" id="ARBA00022727"/>
    </source>
</evidence>
<dbReference type="InterPro" id="IPR015517">
    <property type="entry name" value="dCMP_deaminase-rel"/>
</dbReference>
<sequence length="184" mass="20753">MASSGDQTSGESVESVERVGKRDDYLSWDEYFMSVAFLSAMRSKDPNSQIGACIVNQDMKIVGIGYNGMPIGCSDDALPWNRTADDILDTKYPYVCHAELNAILNKNSSDVKKCTIFVGLFPCNECSKLIIQSGIKRVVYMSDKYKDKPEFIASKRLLQMANIETKQFTTTRDHIVIRFDQLNH</sequence>
<dbReference type="EMBL" id="CAJPIZ010013842">
    <property type="protein sequence ID" value="CAG2114466.1"/>
    <property type="molecule type" value="Genomic_DNA"/>
</dbReference>
<dbReference type="GO" id="GO:0005737">
    <property type="term" value="C:cytoplasm"/>
    <property type="evidence" value="ECO:0007669"/>
    <property type="project" value="TreeGrafter"/>
</dbReference>
<dbReference type="FunFam" id="3.40.140.10:FF:000021">
    <property type="entry name" value="Deoxycytidylate deaminase"/>
    <property type="match status" value="1"/>
</dbReference>
<dbReference type="PROSITE" id="PS51747">
    <property type="entry name" value="CYT_DCMP_DEAMINASES_2"/>
    <property type="match status" value="1"/>
</dbReference>
<keyword evidence="6" id="KW-0862">Zinc</keyword>
<keyword evidence="4" id="KW-0545">Nucleotide biosynthesis</keyword>
<keyword evidence="14" id="KW-1185">Reference proteome</keyword>
<dbReference type="SUPFAM" id="SSF53927">
    <property type="entry name" value="Cytidine deaminase-like"/>
    <property type="match status" value="1"/>
</dbReference>
<evidence type="ECO:0000256" key="2">
    <source>
        <dbReference type="ARBA" id="ARBA00006576"/>
    </source>
</evidence>
<dbReference type="EC" id="3.5.4.12" evidence="8"/>
<dbReference type="Pfam" id="PF00383">
    <property type="entry name" value="dCMP_cyt_deam_1"/>
    <property type="match status" value="1"/>
</dbReference>
<dbReference type="AlphaFoldDB" id="A0A7R9Q650"/>
<dbReference type="OrthoDB" id="6710946at2759"/>
<dbReference type="EMBL" id="OC868417">
    <property type="protein sequence ID" value="CAD7634036.1"/>
    <property type="molecule type" value="Genomic_DNA"/>
</dbReference>
<evidence type="ECO:0000259" key="12">
    <source>
        <dbReference type="PROSITE" id="PS51747"/>
    </source>
</evidence>
<dbReference type="InterPro" id="IPR016192">
    <property type="entry name" value="APOBEC/CMP_deaminase_Zn-bd"/>
</dbReference>
<comment type="function">
    <text evidence="7">Supplies the nucleotide substrate for thymidylate synthetase.</text>
</comment>
<comment type="catalytic activity">
    <reaction evidence="10">
        <text>dCMP + H2O + H(+) = dUMP + NH4(+)</text>
        <dbReference type="Rhea" id="RHEA:22924"/>
        <dbReference type="ChEBI" id="CHEBI:15377"/>
        <dbReference type="ChEBI" id="CHEBI:15378"/>
        <dbReference type="ChEBI" id="CHEBI:28938"/>
        <dbReference type="ChEBI" id="CHEBI:57566"/>
        <dbReference type="ChEBI" id="CHEBI:246422"/>
        <dbReference type="EC" id="3.5.4.12"/>
    </reaction>
</comment>
<dbReference type="Proteomes" id="UP000759131">
    <property type="component" value="Unassembled WGS sequence"/>
</dbReference>
<proteinExistence type="inferred from homology"/>
<organism evidence="13">
    <name type="scientific">Medioppia subpectinata</name>
    <dbReference type="NCBI Taxonomy" id="1979941"/>
    <lineage>
        <taxon>Eukaryota</taxon>
        <taxon>Metazoa</taxon>
        <taxon>Ecdysozoa</taxon>
        <taxon>Arthropoda</taxon>
        <taxon>Chelicerata</taxon>
        <taxon>Arachnida</taxon>
        <taxon>Acari</taxon>
        <taxon>Acariformes</taxon>
        <taxon>Sarcoptiformes</taxon>
        <taxon>Oribatida</taxon>
        <taxon>Brachypylina</taxon>
        <taxon>Oppioidea</taxon>
        <taxon>Oppiidae</taxon>
        <taxon>Medioppia</taxon>
    </lineage>
</organism>
<dbReference type="GO" id="GO:0008270">
    <property type="term" value="F:zinc ion binding"/>
    <property type="evidence" value="ECO:0007669"/>
    <property type="project" value="InterPro"/>
</dbReference>
<dbReference type="InterPro" id="IPR035105">
    <property type="entry name" value="Deoxycytidylate_deaminase_dom"/>
</dbReference>
<keyword evidence="5" id="KW-0378">Hydrolase</keyword>
<evidence type="ECO:0000256" key="10">
    <source>
        <dbReference type="ARBA" id="ARBA00052978"/>
    </source>
</evidence>
<evidence type="ECO:0000256" key="8">
    <source>
        <dbReference type="ARBA" id="ARBA00038938"/>
    </source>
</evidence>
<dbReference type="Gene3D" id="3.40.140.10">
    <property type="entry name" value="Cytidine Deaminase, domain 2"/>
    <property type="match status" value="1"/>
</dbReference>
<name>A0A7R9Q650_9ACAR</name>
<dbReference type="PANTHER" id="PTHR11086">
    <property type="entry name" value="DEOXYCYTIDYLATE DEAMINASE-RELATED"/>
    <property type="match status" value="1"/>
</dbReference>
<comment type="cofactor">
    <cofactor evidence="1">
        <name>Zn(2+)</name>
        <dbReference type="ChEBI" id="CHEBI:29105"/>
    </cofactor>
</comment>
<accession>A0A7R9Q650</accession>
<reference evidence="13" key="1">
    <citation type="submission" date="2020-11" db="EMBL/GenBank/DDBJ databases">
        <authorList>
            <person name="Tran Van P."/>
        </authorList>
    </citation>
    <scope>NUCLEOTIDE SEQUENCE</scope>
</reference>
<gene>
    <name evidence="13" type="ORF">OSB1V03_LOCUS14432</name>
</gene>
<protein>
    <recommendedName>
        <fullName evidence="11">Probable deoxycytidylate deaminase</fullName>
        <ecNumber evidence="8">3.5.4.12</ecNumber>
    </recommendedName>
    <alternativeName>
        <fullName evidence="9">dCMP deaminase</fullName>
    </alternativeName>
</protein>
<evidence type="ECO:0000256" key="1">
    <source>
        <dbReference type="ARBA" id="ARBA00001947"/>
    </source>
</evidence>
<evidence type="ECO:0000256" key="7">
    <source>
        <dbReference type="ARBA" id="ARBA00037036"/>
    </source>
</evidence>
<comment type="similarity">
    <text evidence="2">Belongs to the cytidine and deoxycytidylate deaminase family.</text>
</comment>
<feature type="domain" description="CMP/dCMP-type deaminase" evidence="12">
    <location>
        <begin position="27"/>
        <end position="165"/>
    </location>
</feature>
<keyword evidence="3" id="KW-0479">Metal-binding</keyword>
<evidence type="ECO:0000313" key="13">
    <source>
        <dbReference type="EMBL" id="CAD7634036.1"/>
    </source>
</evidence>
<dbReference type="InterPro" id="IPR002125">
    <property type="entry name" value="CMP_dCMP_dom"/>
</dbReference>
<evidence type="ECO:0000256" key="9">
    <source>
        <dbReference type="ARBA" id="ARBA00041763"/>
    </source>
</evidence>
<evidence type="ECO:0000256" key="3">
    <source>
        <dbReference type="ARBA" id="ARBA00022723"/>
    </source>
</evidence>
<dbReference type="GO" id="GO:0004132">
    <property type="term" value="F:dCMP deaminase activity"/>
    <property type="evidence" value="ECO:0007669"/>
    <property type="project" value="UniProtKB-EC"/>
</dbReference>
<evidence type="ECO:0000313" key="14">
    <source>
        <dbReference type="Proteomes" id="UP000759131"/>
    </source>
</evidence>
<dbReference type="InterPro" id="IPR016193">
    <property type="entry name" value="Cytidine_deaminase-like"/>
</dbReference>
<dbReference type="CDD" id="cd01286">
    <property type="entry name" value="deoxycytidylate_deaminase"/>
    <property type="match status" value="1"/>
</dbReference>
<dbReference type="PROSITE" id="PS00903">
    <property type="entry name" value="CYT_DCMP_DEAMINASES_1"/>
    <property type="match status" value="1"/>
</dbReference>